<sequence length="1647" mass="186903">MFFSHVFLLFYKNLIVLWRSKLWLVFEFLFPLLIFPIENIITNLANTEHLEPVPFEAIRILGNETDVDSKNSFLARIWNGCYDKNRAIVMYAYNSSISFDNIDYMLKHFEKMYPKKIKLLQMRSEEEISEELKSTSKEQSNVYCSKYVAAIYFNQIDQKGLDYKFVHLSDRDTDWRTKEQWPEEGVFSRSSDLFPIPKEPKYWNDGILTFQYALNNIYSSKFTPEVKLPLLKLQRVPLPRYLTNNLLLFLAFIPAIWSMSFLIMIIHSVREIVSEKETKMKAYLQVNGVKPLAWYLSNFILSFIKITFVIVILSIPILVILEETSVLLFYVVIISYGFGAIAFSMLISSLVKTTTTGIYVSLITWGALVLVANVALFLAKRINVLKCFLCALNINAAFNYAIKAIIDAEASSKPLSFWSIFYTDTQYFSIGNAIFMMLFDGYLMLFLTLMLDAMFPRDDSPPQTFLEFVCTYLPKEKCQQVNYDNVDSSENVSTIEPVREMENISSSYEDIPLKVNNLTKVWESTKETAVDDVSFEMKKGKITVLLGHNGAGKSTIFSMLVGITAPTKGAIQVYDKRLFGNYGNLLDLRQKIGYCPQSNPIFEKLTVSEQLKFIVNLRAGVFKNICGELNEHSDKQLIGYLTKLKIFDKAYEYCTNLSGGMLRKLCVCMALSGDCEIILLDECTAGMSIDARQDITSVLNEEKKTKAIMLSTHYMDEADATGDRILIMAKGHLICDASPTYLKKKYGTGYQLTIVSIDPENPLKGKIRNEVTKIIPNAEIDTKEHAGQFFIILPIEEKFKFAELFDMLDARSYELGISSYGLSLNTLEQVFLKASEIATKDDEVENMDQTDAANGYATLLCDDDVKGKFSGCCLLWQQMKGLFKKQLYYYKYNWMAVLPQIIFVLLVFVMLQLFMYKSGDWGFKDRVISSSPGELAPIKVPMQDLSGGKDDTLQRFGEYYNSFKGFNVIKRPPNENISDYLISKALVEPPFGIGTVNVGVNISMLFNGNAYHSVFMAVNTFFNVLLRKDYNQIKTSLTIVFPSMNFIPTTEMKATLTIPFIFISFNLLICSFVNILVDERRYKFKHQQLLTKLSLVTYWTGFIAFDLIAYLFLCLFYLIAILIVGVYQNQLCALLILWLAYFFSVLPFVFCLSFLFGTPTKAYVLMIIVQLIAPAIAYLTLGLVQLFSPSAFGPFTTNIINLLLPSYTIAKGMISLSKLKDAEGIYDWENGIGKMLVTLLISGLIYTFVLFIIQWKKIEILFNEVWNCIYARIYRIDMHNESVISNDNDVRNEVSWLENENENDLALVVRDLNKYYGKLKAVDNLTFGIKKGDCCGLLGVNGSGKTTTFNITTGTDLATTGTAKILGRNVLDSPTIGYCPQFDAMLPDLTPSETLTVLTQINGFKNYVDRAQKSIQSVDMESSRNKQIKYLSGGQKRKISLSIAVIANSGMIFLDEPTAGIDPKSRRSIWNFLVAVRSQQQAILLTSHSMDEVEALCSKIAFINKGKLIHIGTSQHLKSRYGADYILEIVLDNPSVVTFGEIDTKLTNDLGCAPADIHVASNSLQWKVPKSSVKTWGYVYRYMEKLNQEFPSRGIKSPQSSPINEPAPMLFSMEEKPSIRDFFITQNSLEQVFLSLSAAVEEVHHNT</sequence>
<dbReference type="WBParaSite" id="RSKR_0000553000.1">
    <property type="protein sequence ID" value="RSKR_0000553000.1"/>
    <property type="gene ID" value="RSKR_0000553000"/>
</dbReference>
<evidence type="ECO:0000313" key="1">
    <source>
        <dbReference type="Proteomes" id="UP000095286"/>
    </source>
</evidence>
<dbReference type="Proteomes" id="UP000095286">
    <property type="component" value="Unplaced"/>
</dbReference>
<proteinExistence type="predicted"/>
<protein>
    <submittedName>
        <fullName evidence="2">ABC transporter domain-containing protein</fullName>
    </submittedName>
</protein>
<evidence type="ECO:0000313" key="2">
    <source>
        <dbReference type="WBParaSite" id="RSKR_0000553000.1"/>
    </source>
</evidence>
<name>A0AC35TYD8_9BILA</name>
<organism evidence="1 2">
    <name type="scientific">Rhabditophanes sp. KR3021</name>
    <dbReference type="NCBI Taxonomy" id="114890"/>
    <lineage>
        <taxon>Eukaryota</taxon>
        <taxon>Metazoa</taxon>
        <taxon>Ecdysozoa</taxon>
        <taxon>Nematoda</taxon>
        <taxon>Chromadorea</taxon>
        <taxon>Rhabditida</taxon>
        <taxon>Tylenchina</taxon>
        <taxon>Panagrolaimomorpha</taxon>
        <taxon>Strongyloidoidea</taxon>
        <taxon>Alloionematidae</taxon>
        <taxon>Rhabditophanes</taxon>
    </lineage>
</organism>
<accession>A0AC35TYD8</accession>
<reference evidence="2" key="1">
    <citation type="submission" date="2016-11" db="UniProtKB">
        <authorList>
            <consortium name="WormBaseParasite"/>
        </authorList>
    </citation>
    <scope>IDENTIFICATION</scope>
    <source>
        <strain evidence="2">KR3021</strain>
    </source>
</reference>